<evidence type="ECO:0000256" key="2">
    <source>
        <dbReference type="ARBA" id="ARBA00022527"/>
    </source>
</evidence>
<evidence type="ECO:0000259" key="10">
    <source>
        <dbReference type="PROSITE" id="PS50011"/>
    </source>
</evidence>
<keyword evidence="4 7" id="KW-0547">Nucleotide-binding</keyword>
<dbReference type="SMART" id="SM00220">
    <property type="entry name" value="S_TKc"/>
    <property type="match status" value="1"/>
</dbReference>
<evidence type="ECO:0000313" key="12">
    <source>
        <dbReference type="Proteomes" id="UP001183582"/>
    </source>
</evidence>
<evidence type="ECO:0000256" key="8">
    <source>
        <dbReference type="SAM" id="MobiDB-lite"/>
    </source>
</evidence>
<dbReference type="CDD" id="cd14014">
    <property type="entry name" value="STKc_PknB_like"/>
    <property type="match status" value="1"/>
</dbReference>
<keyword evidence="9" id="KW-1133">Transmembrane helix</keyword>
<evidence type="ECO:0000256" key="1">
    <source>
        <dbReference type="ARBA" id="ARBA00012513"/>
    </source>
</evidence>
<dbReference type="PROSITE" id="PS50011">
    <property type="entry name" value="PROTEIN_KINASE_DOM"/>
    <property type="match status" value="1"/>
</dbReference>
<keyword evidence="2 11" id="KW-0723">Serine/threonine-protein kinase</keyword>
<dbReference type="Gene3D" id="3.30.200.20">
    <property type="entry name" value="Phosphorylase Kinase, domain 1"/>
    <property type="match status" value="1"/>
</dbReference>
<evidence type="ECO:0000256" key="7">
    <source>
        <dbReference type="PROSITE-ProRule" id="PRU10141"/>
    </source>
</evidence>
<dbReference type="InterPro" id="IPR000719">
    <property type="entry name" value="Prot_kinase_dom"/>
</dbReference>
<feature type="domain" description="Protein kinase" evidence="10">
    <location>
        <begin position="20"/>
        <end position="288"/>
    </location>
</feature>
<reference evidence="11 12" key="1">
    <citation type="submission" date="2021-06" db="EMBL/GenBank/DDBJ databases">
        <title>Genome-based taxonomic framework of Microbacterium strains isolated from marine environment, the description of four new species and reclassification of four preexisting species.</title>
        <authorList>
            <person name="Lee S.D."/>
            <person name="Kim S.-M."/>
            <person name="Byeon Y.-S."/>
            <person name="Yang H.L."/>
            <person name="Kim I.S."/>
        </authorList>
    </citation>
    <scope>NUCLEOTIDE SEQUENCE [LARGE SCALE GENOMIC DNA]</scope>
    <source>
        <strain evidence="11 12">KACC 20514</strain>
    </source>
</reference>
<keyword evidence="9" id="KW-0472">Membrane</keyword>
<evidence type="ECO:0000256" key="4">
    <source>
        <dbReference type="ARBA" id="ARBA00022741"/>
    </source>
</evidence>
<keyword evidence="6 7" id="KW-0067">ATP-binding</keyword>
<dbReference type="Pfam" id="PF00069">
    <property type="entry name" value="Pkinase"/>
    <property type="match status" value="1"/>
</dbReference>
<feature type="region of interest" description="Disordered" evidence="8">
    <location>
        <begin position="327"/>
        <end position="346"/>
    </location>
</feature>
<dbReference type="Gene3D" id="1.10.510.10">
    <property type="entry name" value="Transferase(Phosphotransferase) domain 1"/>
    <property type="match status" value="1"/>
</dbReference>
<dbReference type="AlphaFoldDB" id="A0AAJ2HKQ5"/>
<dbReference type="Proteomes" id="UP001183582">
    <property type="component" value="Unassembled WGS sequence"/>
</dbReference>
<dbReference type="InterPro" id="IPR011009">
    <property type="entry name" value="Kinase-like_dom_sf"/>
</dbReference>
<accession>A0AAJ2HKQ5</accession>
<dbReference type="EMBL" id="JAHWXH010000001">
    <property type="protein sequence ID" value="MDS0245763.1"/>
    <property type="molecule type" value="Genomic_DNA"/>
</dbReference>
<dbReference type="PROSITE" id="PS00108">
    <property type="entry name" value="PROTEIN_KINASE_ST"/>
    <property type="match status" value="1"/>
</dbReference>
<dbReference type="SUPFAM" id="SSF56112">
    <property type="entry name" value="Protein kinase-like (PK-like)"/>
    <property type="match status" value="1"/>
</dbReference>
<organism evidence="11 12">
    <name type="scientific">Microbacterium aurantiacum</name>
    <dbReference type="NCBI Taxonomy" id="162393"/>
    <lineage>
        <taxon>Bacteria</taxon>
        <taxon>Bacillati</taxon>
        <taxon>Actinomycetota</taxon>
        <taxon>Actinomycetes</taxon>
        <taxon>Micrococcales</taxon>
        <taxon>Microbacteriaceae</taxon>
        <taxon>Microbacterium</taxon>
    </lineage>
</organism>
<dbReference type="RefSeq" id="WP_310891440.1">
    <property type="nucleotide sequence ID" value="NZ_BAAAGR010000006.1"/>
</dbReference>
<dbReference type="InterPro" id="IPR008271">
    <property type="entry name" value="Ser/Thr_kinase_AS"/>
</dbReference>
<evidence type="ECO:0000313" key="11">
    <source>
        <dbReference type="EMBL" id="MDS0245763.1"/>
    </source>
</evidence>
<name>A0AAJ2HKQ5_9MICO</name>
<evidence type="ECO:0000256" key="5">
    <source>
        <dbReference type="ARBA" id="ARBA00022777"/>
    </source>
</evidence>
<keyword evidence="9" id="KW-0812">Transmembrane</keyword>
<sequence length="408" mass="42700">MTDLRGSTTPVTGDIVARRYRLLERIGEGGMARVFRAHDTYLDRPVAIKIMRGPVHDAVTADRVRAETTSLASLNHHSLVTLFDAHIDDEGISYLVMEYVSGITLRDLIADGPVAPIVLAGIATDLAEALYVAHEAGIVHRDLKPSNVLLWRSPVPSRDWRAKLADFGIAHLLDAGETAAGPIMGTAAYIAPEQARGAPPAPPADIYAFGLLLIEALTGVRPYGDVEGVGAVVARMTAAPDIPRALDAGWRRLLRRMTSLRPEERPSALEVAVIASGYAQAAQPAPLLDETTAPVDVAELDAAPVPARPITDQMPVSLVGAAAAAAAGTAPASPDTGNTPTDGPRRGRHLGRLVSLLIAGLAALLIAIVTVVWAASLPEPGSWGLEDSRISMTGGVSVPVDAPVVDGP</sequence>
<feature type="binding site" evidence="7">
    <location>
        <position position="49"/>
    </location>
    <ligand>
        <name>ATP</name>
        <dbReference type="ChEBI" id="CHEBI:30616"/>
    </ligand>
</feature>
<protein>
    <recommendedName>
        <fullName evidence="1">non-specific serine/threonine protein kinase</fullName>
        <ecNumber evidence="1">2.7.11.1</ecNumber>
    </recommendedName>
</protein>
<feature type="transmembrane region" description="Helical" evidence="9">
    <location>
        <begin position="353"/>
        <end position="375"/>
    </location>
</feature>
<dbReference type="GO" id="GO:0005524">
    <property type="term" value="F:ATP binding"/>
    <property type="evidence" value="ECO:0007669"/>
    <property type="project" value="UniProtKB-UniRule"/>
</dbReference>
<dbReference type="EC" id="2.7.11.1" evidence="1"/>
<keyword evidence="3" id="KW-0808">Transferase</keyword>
<comment type="caution">
    <text evidence="11">The sequence shown here is derived from an EMBL/GenBank/DDBJ whole genome shotgun (WGS) entry which is preliminary data.</text>
</comment>
<dbReference type="PROSITE" id="PS00107">
    <property type="entry name" value="PROTEIN_KINASE_ATP"/>
    <property type="match status" value="1"/>
</dbReference>
<dbReference type="PANTHER" id="PTHR43289:SF6">
    <property type="entry name" value="SERINE_THREONINE-PROTEIN KINASE NEKL-3"/>
    <property type="match status" value="1"/>
</dbReference>
<dbReference type="InterPro" id="IPR017441">
    <property type="entry name" value="Protein_kinase_ATP_BS"/>
</dbReference>
<proteinExistence type="predicted"/>
<dbReference type="GeneID" id="301458384"/>
<evidence type="ECO:0000256" key="3">
    <source>
        <dbReference type="ARBA" id="ARBA00022679"/>
    </source>
</evidence>
<dbReference type="PANTHER" id="PTHR43289">
    <property type="entry name" value="MITOGEN-ACTIVATED PROTEIN KINASE KINASE KINASE 20-RELATED"/>
    <property type="match status" value="1"/>
</dbReference>
<dbReference type="GO" id="GO:0004674">
    <property type="term" value="F:protein serine/threonine kinase activity"/>
    <property type="evidence" value="ECO:0007669"/>
    <property type="project" value="UniProtKB-KW"/>
</dbReference>
<keyword evidence="5 11" id="KW-0418">Kinase</keyword>
<evidence type="ECO:0000256" key="6">
    <source>
        <dbReference type="ARBA" id="ARBA00022840"/>
    </source>
</evidence>
<evidence type="ECO:0000256" key="9">
    <source>
        <dbReference type="SAM" id="Phobius"/>
    </source>
</evidence>
<gene>
    <name evidence="11" type="ORF">KZC50_09095</name>
</gene>